<proteinExistence type="inferred from homology"/>
<keyword evidence="3" id="KW-0539">Nucleus</keyword>
<name>A0A8C0AGC6_BOSMU</name>
<comment type="subunit">
    <text evidence="5">Homohexamer. Associates with heptad repeats of HSF1 trimers and probably also HSF1 monomers, and with HSP70. Association with HSF1 trimers and HSP70 coincides with attenuation of heat shock response and the conversion of HSF1 trimer to monomer.</text>
</comment>
<dbReference type="Proteomes" id="UP000694520">
    <property type="component" value="Chromosome 20"/>
</dbReference>
<evidence type="ECO:0000313" key="9">
    <source>
        <dbReference type="Proteomes" id="UP000694520"/>
    </source>
</evidence>
<dbReference type="GO" id="GO:0003714">
    <property type="term" value="F:transcription corepressor activity"/>
    <property type="evidence" value="ECO:0007669"/>
    <property type="project" value="InterPro"/>
</dbReference>
<dbReference type="PANTHER" id="PTHR19424">
    <property type="entry name" value="HEAT SHOCK FACTOR BINDING PROTEIN 1"/>
    <property type="match status" value="1"/>
</dbReference>
<reference evidence="8" key="3">
    <citation type="submission" date="2025-09" db="UniProtKB">
        <authorList>
            <consortium name="Ensembl"/>
        </authorList>
    </citation>
    <scope>IDENTIFICATION</scope>
</reference>
<reference evidence="8" key="2">
    <citation type="submission" date="2025-08" db="UniProtKB">
        <authorList>
            <consortium name="Ensembl"/>
        </authorList>
    </citation>
    <scope>IDENTIFICATION</scope>
</reference>
<evidence type="ECO:0000256" key="7">
    <source>
        <dbReference type="SAM" id="MobiDB-lite"/>
    </source>
</evidence>
<dbReference type="GO" id="GO:0005634">
    <property type="term" value="C:nucleus"/>
    <property type="evidence" value="ECO:0007669"/>
    <property type="project" value="UniProtKB-SubCell"/>
</dbReference>
<dbReference type="GO" id="GO:0070370">
    <property type="term" value="P:cellular heat acclimation"/>
    <property type="evidence" value="ECO:0007669"/>
    <property type="project" value="TreeGrafter"/>
</dbReference>
<keyword evidence="9" id="KW-1185">Reference proteome</keyword>
<dbReference type="AlphaFoldDB" id="A0A8C0AGC6"/>
<comment type="similarity">
    <text evidence="2">Belongs to the HSBP1 family.</text>
</comment>
<comment type="subcellular location">
    <subcellularLocation>
        <location evidence="1">Nucleus</location>
    </subcellularLocation>
</comment>
<evidence type="ECO:0000313" key="8">
    <source>
        <dbReference type="Ensembl" id="ENSBGRP00000030044.1"/>
    </source>
</evidence>
<accession>A0A8C0AGC6</accession>
<sequence>MAADSLSQHHQAGNWGDDPKTMQDLTSVMQALLQQIQDKFQTISDQTIGRTDDVRAFPPDLMTQAGVKELDGENKTPAPQRSWSLLMRTRLCSILFMSQEKMEDGWLFATNYYV</sequence>
<evidence type="ECO:0000256" key="2">
    <source>
        <dbReference type="ARBA" id="ARBA00006349"/>
    </source>
</evidence>
<dbReference type="Pfam" id="PF06825">
    <property type="entry name" value="HSBP1"/>
    <property type="match status" value="1"/>
</dbReference>
<dbReference type="Ensembl" id="ENSBGRT00000034779.1">
    <property type="protein sequence ID" value="ENSBGRP00000030044.1"/>
    <property type="gene ID" value="ENSBGRG00000018962.1"/>
</dbReference>
<dbReference type="Gene3D" id="1.20.5.430">
    <property type="match status" value="1"/>
</dbReference>
<organism evidence="8 9">
    <name type="scientific">Bos mutus grunniens</name>
    <name type="common">Wild yak</name>
    <name type="synonym">Bos grunniens</name>
    <dbReference type="NCBI Taxonomy" id="30521"/>
    <lineage>
        <taxon>Eukaryota</taxon>
        <taxon>Metazoa</taxon>
        <taxon>Chordata</taxon>
        <taxon>Craniata</taxon>
        <taxon>Vertebrata</taxon>
        <taxon>Euteleostomi</taxon>
        <taxon>Mammalia</taxon>
        <taxon>Eutheria</taxon>
        <taxon>Laurasiatheria</taxon>
        <taxon>Artiodactyla</taxon>
        <taxon>Ruminantia</taxon>
        <taxon>Pecora</taxon>
        <taxon>Bovidae</taxon>
        <taxon>Bovinae</taxon>
        <taxon>Bos</taxon>
    </lineage>
</organism>
<feature type="region of interest" description="Disordered" evidence="7">
    <location>
        <begin position="1"/>
        <end position="22"/>
    </location>
</feature>
<dbReference type="GO" id="GO:0005829">
    <property type="term" value="C:cytosol"/>
    <property type="evidence" value="ECO:0007669"/>
    <property type="project" value="TreeGrafter"/>
</dbReference>
<evidence type="ECO:0000256" key="6">
    <source>
        <dbReference type="ARBA" id="ARBA00039223"/>
    </source>
</evidence>
<feature type="compositionally biased region" description="Polar residues" evidence="7">
    <location>
        <begin position="1"/>
        <end position="11"/>
    </location>
</feature>
<dbReference type="InterPro" id="IPR009643">
    <property type="entry name" value="HS1-bd"/>
</dbReference>
<evidence type="ECO:0000256" key="5">
    <source>
        <dbReference type="ARBA" id="ARBA00038772"/>
    </source>
</evidence>
<evidence type="ECO:0000256" key="1">
    <source>
        <dbReference type="ARBA" id="ARBA00004123"/>
    </source>
</evidence>
<evidence type="ECO:0000256" key="4">
    <source>
        <dbReference type="ARBA" id="ARBA00037689"/>
    </source>
</evidence>
<reference evidence="8" key="1">
    <citation type="submission" date="2019-05" db="EMBL/GenBank/DDBJ databases">
        <authorList>
            <person name="Zhang S."/>
            <person name="Liu J."/>
        </authorList>
    </citation>
    <scope>NUCLEOTIDE SEQUENCE [LARGE SCALE GENOMIC DNA]</scope>
</reference>
<dbReference type="PANTHER" id="PTHR19424:SF3">
    <property type="entry name" value="HEAT SHOCK FACTOR-BINDING PROTEIN 1"/>
    <property type="match status" value="1"/>
</dbReference>
<dbReference type="GeneTree" id="ENSGT00390000006293"/>
<comment type="function">
    <text evidence="4">Negative regulator of the heat shock response. Negatively affects HSF1 DNA-binding activity. May have a role in the suppression of the activation of the stress response during the aging process.</text>
</comment>
<protein>
    <recommendedName>
        <fullName evidence="6">Heat shock factor-binding protein 1</fullName>
    </recommendedName>
</protein>
<evidence type="ECO:0000256" key="3">
    <source>
        <dbReference type="ARBA" id="ARBA00023242"/>
    </source>
</evidence>